<evidence type="ECO:0000313" key="2">
    <source>
        <dbReference type="EMBL" id="ASF47950.1"/>
    </source>
</evidence>
<organism evidence="2 4">
    <name type="scientific">Methylovulum psychrotolerans</name>
    <dbReference type="NCBI Taxonomy" id="1704499"/>
    <lineage>
        <taxon>Bacteria</taxon>
        <taxon>Pseudomonadati</taxon>
        <taxon>Pseudomonadota</taxon>
        <taxon>Gammaproteobacteria</taxon>
        <taxon>Methylococcales</taxon>
        <taxon>Methylococcaceae</taxon>
        <taxon>Methylovulum</taxon>
    </lineage>
</organism>
<keyword evidence="4" id="KW-1185">Reference proteome</keyword>
<evidence type="ECO:0000313" key="4">
    <source>
        <dbReference type="Proteomes" id="UP000197019"/>
    </source>
</evidence>
<dbReference type="NCBIfam" id="NF033859">
    <property type="entry name" value="SMEK_N"/>
    <property type="match status" value="1"/>
</dbReference>
<dbReference type="OrthoDB" id="9810187at2"/>
<evidence type="ECO:0000313" key="3">
    <source>
        <dbReference type="EMBL" id="POZ49638.1"/>
    </source>
</evidence>
<dbReference type="KEGG" id="mpsy:CEK71_18800"/>
<evidence type="ECO:0000259" key="1">
    <source>
        <dbReference type="Pfam" id="PF21941"/>
    </source>
</evidence>
<dbReference type="Pfam" id="PF21941">
    <property type="entry name" value="SMEK_N"/>
    <property type="match status" value="1"/>
</dbReference>
<gene>
    <name evidence="3" type="ORF">AADEFJLK_04585</name>
    <name evidence="2" type="ORF">CEK71_18800</name>
</gene>
<dbReference type="Proteomes" id="UP000237423">
    <property type="component" value="Unassembled WGS sequence"/>
</dbReference>
<proteinExistence type="predicted"/>
<dbReference type="EMBL" id="CP022129">
    <property type="protein sequence ID" value="ASF47950.1"/>
    <property type="molecule type" value="Genomic_DNA"/>
</dbReference>
<protein>
    <recommendedName>
        <fullName evidence="1">SMEK domain-containing protein</fullName>
    </recommendedName>
</protein>
<dbReference type="RefSeq" id="WP_088620820.1">
    <property type="nucleotide sequence ID" value="NZ_CP022129.1"/>
</dbReference>
<sequence>MIDKRKSAFDNISRTLAIIRYDIEQHQVINDLSLNIHGENYFRDIFNYVYAPCKLENANFDSANSPCVDLVDKGSKLAYQITTTKTKAKIENTLVALQKPEYQGYRIKLFFLLGKATLKKETITEINARFNVNIIDCLHDHKDLIKDINNLETTRLIGLNKRYFESQSGRYTDEIVLDLIFRHLIGQKSTIKPMYNDDFGNVDSHEKLKLNNINNRIASEINKGLDYRDIVESISQENNLLTTLRGFVVDELYKTILMAQLHAAVRRSELESKSLAELHGLARQYAVCFNKTIYKLHEAIEAKMDIKDFNAMNIAWIIIAYFFELCDIGVHES</sequence>
<reference evidence="3 5" key="2">
    <citation type="submission" date="2017-11" db="EMBL/GenBank/DDBJ databases">
        <title>Draft Genome Sequence of Methylobacter psychrotolerans Sph1T, an Obligate Methanotroph from Low-Temperature Environments.</title>
        <authorList>
            <person name="Oshkin I.Y."/>
            <person name="Miroshnikov K."/>
            <person name="Belova S.E."/>
            <person name="Korzhenkov A."/>
            <person name="Toshchakov S.V."/>
            <person name="Dedysh S.N."/>
        </authorList>
    </citation>
    <scope>NUCLEOTIDE SEQUENCE [LARGE SCALE GENOMIC DNA]</scope>
    <source>
        <strain evidence="3 5">Sph1</strain>
    </source>
</reference>
<dbReference type="Proteomes" id="UP000197019">
    <property type="component" value="Chromosome"/>
</dbReference>
<dbReference type="EMBL" id="PGFZ01000037">
    <property type="protein sequence ID" value="POZ49638.1"/>
    <property type="molecule type" value="Genomic_DNA"/>
</dbReference>
<evidence type="ECO:0000313" key="5">
    <source>
        <dbReference type="Proteomes" id="UP000237423"/>
    </source>
</evidence>
<accession>A0A1Z4C385</accession>
<dbReference type="InterPro" id="IPR047740">
    <property type="entry name" value="SMEK_dom"/>
</dbReference>
<feature type="domain" description="SMEK" evidence="1">
    <location>
        <begin position="11"/>
        <end position="149"/>
    </location>
</feature>
<dbReference type="AlphaFoldDB" id="A0A1Z4C385"/>
<name>A0A1Z4C385_9GAMM</name>
<reference evidence="2 4" key="1">
    <citation type="submission" date="2017-06" db="EMBL/GenBank/DDBJ databases">
        <title>Genome Sequencing of the methanotroph Methylovulum psychrotolerants str. HV10-M2 isolated from a high-altitude environment.</title>
        <authorList>
            <person name="Mateos-Rivera A."/>
        </authorList>
    </citation>
    <scope>NUCLEOTIDE SEQUENCE [LARGE SCALE GENOMIC DNA]</scope>
    <source>
        <strain evidence="2 4">HV10_M2</strain>
    </source>
</reference>